<organism evidence="1">
    <name type="scientific">Siphoviridae sp. ctk4d14</name>
    <dbReference type="NCBI Taxonomy" id="2825639"/>
    <lineage>
        <taxon>Viruses</taxon>
        <taxon>Duplodnaviria</taxon>
        <taxon>Heunggongvirae</taxon>
        <taxon>Uroviricota</taxon>
        <taxon>Caudoviricetes</taxon>
    </lineage>
</organism>
<reference evidence="1" key="1">
    <citation type="journal article" date="2021" name="Proc. Natl. Acad. Sci. U.S.A.">
        <title>A Catalog of Tens of Thousands of Viruses from Human Metagenomes Reveals Hidden Associations with Chronic Diseases.</title>
        <authorList>
            <person name="Tisza M.J."/>
            <person name="Buck C.B."/>
        </authorList>
    </citation>
    <scope>NUCLEOTIDE SEQUENCE</scope>
    <source>
        <strain evidence="1">Ctk4d14</strain>
    </source>
</reference>
<evidence type="ECO:0000313" key="1">
    <source>
        <dbReference type="EMBL" id="DAE19129.1"/>
    </source>
</evidence>
<proteinExistence type="predicted"/>
<accession>A0A8S5QK10</accession>
<dbReference type="EMBL" id="BK015667">
    <property type="protein sequence ID" value="DAE19129.1"/>
    <property type="molecule type" value="Genomic_DNA"/>
</dbReference>
<protein>
    <submittedName>
        <fullName evidence="1">Uncharacterized protein</fullName>
    </submittedName>
</protein>
<name>A0A8S5QK10_9CAUD</name>
<sequence length="68" mass="7744">MRNLEIREFSQAITNFVEKSDLPEEVKRMALQEILLKQEQKAKDALLAEIAARDAAEKEEVKDDAEGV</sequence>